<feature type="domain" description="HNH nuclease" evidence="2">
    <location>
        <begin position="88"/>
        <end position="131"/>
    </location>
</feature>
<dbReference type="Gene3D" id="3.90.75.20">
    <property type="match status" value="1"/>
</dbReference>
<sequence length="174" mass="19937">KFNTNVTSRTIKSYKANNKLNSGLSGKFRKGQTPHNKGKKMPKEVYEKVKHTMFANGNVPPNHRPVGSERISKDGYIEVKVAEPNKWRLKQRVVYEEAKGKIPEGCTIIFLDGNKRNFDIDNLRCITRSELLYLNCNGLNNSNEITETGILMARLDRAKNKKKQELKDKNVKKC</sequence>
<protein>
    <submittedName>
        <fullName evidence="3">Phage protein</fullName>
    </submittedName>
</protein>
<dbReference type="Pfam" id="PF13392">
    <property type="entry name" value="HNH_3"/>
    <property type="match status" value="1"/>
</dbReference>
<feature type="non-terminal residue" evidence="3">
    <location>
        <position position="1"/>
    </location>
</feature>
<name>K1T1G4_9ZZZZ</name>
<comment type="caution">
    <text evidence="3">The sequence shown here is derived from an EMBL/GenBank/DDBJ whole genome shotgun (WGS) entry which is preliminary data.</text>
</comment>
<dbReference type="InterPro" id="IPR003615">
    <property type="entry name" value="HNH_nuc"/>
</dbReference>
<proteinExistence type="predicted"/>
<dbReference type="AlphaFoldDB" id="K1T1G4"/>
<evidence type="ECO:0000313" key="3">
    <source>
        <dbReference type="EMBL" id="EKC59920.1"/>
    </source>
</evidence>
<gene>
    <name evidence="3" type="ORF">OBE_09230</name>
</gene>
<evidence type="ECO:0000259" key="2">
    <source>
        <dbReference type="Pfam" id="PF13392"/>
    </source>
</evidence>
<organism evidence="3">
    <name type="scientific">human gut metagenome</name>
    <dbReference type="NCBI Taxonomy" id="408170"/>
    <lineage>
        <taxon>unclassified sequences</taxon>
        <taxon>metagenomes</taxon>
        <taxon>organismal metagenomes</taxon>
    </lineage>
</organism>
<dbReference type="EMBL" id="AJWZ01006391">
    <property type="protein sequence ID" value="EKC59920.1"/>
    <property type="molecule type" value="Genomic_DNA"/>
</dbReference>
<evidence type="ECO:0000256" key="1">
    <source>
        <dbReference type="SAM" id="MobiDB-lite"/>
    </source>
</evidence>
<reference evidence="3" key="1">
    <citation type="journal article" date="2013" name="Environ. Microbiol.">
        <title>Microbiota from the distal guts of lean and obese adolescents exhibit partial functional redundancy besides clear differences in community structure.</title>
        <authorList>
            <person name="Ferrer M."/>
            <person name="Ruiz A."/>
            <person name="Lanza F."/>
            <person name="Haange S.B."/>
            <person name="Oberbach A."/>
            <person name="Till H."/>
            <person name="Bargiela R."/>
            <person name="Campoy C."/>
            <person name="Segura M.T."/>
            <person name="Richter M."/>
            <person name="von Bergen M."/>
            <person name="Seifert J."/>
            <person name="Suarez A."/>
        </authorList>
    </citation>
    <scope>NUCLEOTIDE SEQUENCE</scope>
</reference>
<dbReference type="InterPro" id="IPR044925">
    <property type="entry name" value="His-Me_finger_sf"/>
</dbReference>
<feature type="region of interest" description="Disordered" evidence="1">
    <location>
        <begin position="18"/>
        <end position="42"/>
    </location>
</feature>
<accession>K1T1G4</accession>
<feature type="compositionally biased region" description="Basic residues" evidence="1">
    <location>
        <begin position="27"/>
        <end position="40"/>
    </location>
</feature>
<dbReference type="SUPFAM" id="SSF54060">
    <property type="entry name" value="His-Me finger endonucleases"/>
    <property type="match status" value="1"/>
</dbReference>